<dbReference type="PROSITE" id="PS00154">
    <property type="entry name" value="ATPASE_E1_E2"/>
    <property type="match status" value="1"/>
</dbReference>
<dbReference type="Gene3D" id="2.70.150.10">
    <property type="entry name" value="Calcium-transporting ATPase, cytoplasmic transduction domain A"/>
    <property type="match status" value="1"/>
</dbReference>
<dbReference type="PRINTS" id="PR00120">
    <property type="entry name" value="HATPASE"/>
</dbReference>
<dbReference type="SFLD" id="SFLDF00027">
    <property type="entry name" value="p-type_atpase"/>
    <property type="match status" value="1"/>
</dbReference>
<dbReference type="InterPro" id="IPR036412">
    <property type="entry name" value="HAD-like_sf"/>
</dbReference>
<dbReference type="GO" id="GO:0036376">
    <property type="term" value="P:sodium ion export across plasma membrane"/>
    <property type="evidence" value="ECO:0007669"/>
    <property type="project" value="TreeGrafter"/>
</dbReference>
<reference evidence="13 14" key="1">
    <citation type="journal article" date="2011" name="Mol. Biol. Evol.">
        <title>Comparative genomic analysis of fruiting body formation in Myxococcales.</title>
        <authorList>
            <person name="Huntley S."/>
            <person name="Hamann N."/>
            <person name="Wegener-Feldbrugge S."/>
            <person name="Treuner-Lange A."/>
            <person name="Kube M."/>
            <person name="Reinhardt R."/>
            <person name="Klages S."/>
            <person name="Muller R."/>
            <person name="Ronning C.M."/>
            <person name="Nierman W.C."/>
            <person name="Sogaard-Andersen L."/>
        </authorList>
    </citation>
    <scope>NUCLEOTIDE SEQUENCE [LARGE SCALE GENOMIC DNA]</scope>
    <source>
        <strain evidence="13 14">DW4/3-1</strain>
    </source>
</reference>
<feature type="transmembrane region" description="Helical" evidence="11">
    <location>
        <begin position="277"/>
        <end position="298"/>
    </location>
</feature>
<dbReference type="InterPro" id="IPR023299">
    <property type="entry name" value="ATPase_P-typ_cyto_dom_N"/>
</dbReference>
<dbReference type="FunFam" id="2.70.150.10:FF:000160">
    <property type="entry name" value="Sarcoplasmic/endoplasmic reticulum calcium ATPase 1"/>
    <property type="match status" value="1"/>
</dbReference>
<dbReference type="Pfam" id="PF00690">
    <property type="entry name" value="Cation_ATPase_N"/>
    <property type="match status" value="1"/>
</dbReference>
<evidence type="ECO:0000313" key="13">
    <source>
        <dbReference type="EMBL" id="ADO75023.1"/>
    </source>
</evidence>
<dbReference type="GO" id="GO:0006883">
    <property type="term" value="P:intracellular sodium ion homeostasis"/>
    <property type="evidence" value="ECO:0007669"/>
    <property type="project" value="TreeGrafter"/>
</dbReference>
<evidence type="ECO:0000259" key="12">
    <source>
        <dbReference type="SMART" id="SM00831"/>
    </source>
</evidence>
<dbReference type="AlphaFoldDB" id="E3G0S5"/>
<evidence type="ECO:0000256" key="5">
    <source>
        <dbReference type="ARBA" id="ARBA00022741"/>
    </source>
</evidence>
<dbReference type="GO" id="GO:0012505">
    <property type="term" value="C:endomembrane system"/>
    <property type="evidence" value="ECO:0007669"/>
    <property type="project" value="UniProtKB-SubCell"/>
</dbReference>
<evidence type="ECO:0000256" key="6">
    <source>
        <dbReference type="ARBA" id="ARBA00022840"/>
    </source>
</evidence>
<evidence type="ECO:0000256" key="2">
    <source>
        <dbReference type="ARBA" id="ARBA00005675"/>
    </source>
</evidence>
<dbReference type="GO" id="GO:0005886">
    <property type="term" value="C:plasma membrane"/>
    <property type="evidence" value="ECO:0007669"/>
    <property type="project" value="TreeGrafter"/>
</dbReference>
<evidence type="ECO:0000256" key="4">
    <source>
        <dbReference type="ARBA" id="ARBA00022692"/>
    </source>
</evidence>
<feature type="transmembrane region" description="Helical" evidence="11">
    <location>
        <begin position="114"/>
        <end position="130"/>
    </location>
</feature>
<accession>E3G0S5</accession>
<evidence type="ECO:0000313" key="14">
    <source>
        <dbReference type="Proteomes" id="UP000001351"/>
    </source>
</evidence>
<dbReference type="GO" id="GO:0005391">
    <property type="term" value="F:P-type sodium:potassium-exchanging transporter activity"/>
    <property type="evidence" value="ECO:0007669"/>
    <property type="project" value="TreeGrafter"/>
</dbReference>
<dbReference type="SFLD" id="SFLDS00003">
    <property type="entry name" value="Haloacid_Dehalogenase"/>
    <property type="match status" value="1"/>
</dbReference>
<dbReference type="InterPro" id="IPR023298">
    <property type="entry name" value="ATPase_P-typ_TM_dom_sf"/>
</dbReference>
<sequence length="935" mass="99330">MLRAGEAALWRAHHHPSAREPDMTLAKPSLHATASAAWHALAPEAVLERVHSRAEGLSDQEARQRLEQHGPNILKRERQNGPWRVLFRQINNPLIWVLLGSAVLAVALGKVTDGLVVLAVVVLNTLIGFIQEFRAGQAIEALARMVPETVTALREGAKVSLAAEQLVPGDVVELTSGDKVPADMRLIAARNLQVEEAALTGESVPVRKQLPPVAEDASLGDRTNLTFGGTLVTSGTGRAVVVATGDTTELGRISRMLGEATDMQTPMTKALATIGRYLTVAILVMSVVLLGVGLLRGYVISEALLVAITLAVAAIPEGLPAIVTIALAIGVQRMAARQAVIRKLPAVETLGSTTVICSDKTGTLTRNEMTVQALWTPEGSWSVSGVGYAVQGELQREGQTVGELPRTAAELLRAGVLCNDASLQSQEGKGAITGDPTEGALLVVAEKAGLRVGELRDRFARVDAIPFESENQFMATLNEEGEGQRSIFLKGALEVVLKRCQSEGAAPEAVLAEMDRMAGKGLRVLAVASKSVSGASSGLKPEDVEGGFTLLGLQGMIDPPREEVIAAVRACHEAGIAVKMITGDHQKTAESIGHQLGLAEGKVVTGQELARLDDAQLREVAASSHVFARVAPEHKLRLVKALQAQHHVVAMTGDGVNDAPALKQANIGVAMGITGTAVSKESADIVLTDDNFTTIVSAVEEGRRVYDNLVKSLAFVLPTNLGLALILAFSVAFFPIQELAGGGLAPLMPMLPVQFLWINLVATVALALPLAFEAKEPHLMQRPPRAPSEPVLSRFVVGRTAVAALVMAAGAIGLFTWEFRTETDRVGAEEAMREAQTMAVTTVILFQIFYLLMCRSLHGSLFRLGLFSNPIVFLGIGLLLLLQLGFIYLPFMQKLFGTAPLGWAEWGLSALVAAVILPVIGAEKAWRNRRAASAS</sequence>
<dbReference type="GO" id="GO:1902600">
    <property type="term" value="P:proton transmembrane transport"/>
    <property type="evidence" value="ECO:0007669"/>
    <property type="project" value="TreeGrafter"/>
</dbReference>
<feature type="transmembrane region" description="Helical" evidence="11">
    <location>
        <begin position="901"/>
        <end position="920"/>
    </location>
</feature>
<feature type="transmembrane region" description="Helical" evidence="11">
    <location>
        <begin position="866"/>
        <end position="889"/>
    </location>
</feature>
<feature type="transmembrane region" description="Helical" evidence="11">
    <location>
        <begin position="835"/>
        <end position="854"/>
    </location>
</feature>
<feature type="transmembrane region" description="Helical" evidence="11">
    <location>
        <begin position="756"/>
        <end position="774"/>
    </location>
</feature>
<keyword evidence="4 11" id="KW-0812">Transmembrane</keyword>
<evidence type="ECO:0000256" key="3">
    <source>
        <dbReference type="ARBA" id="ARBA00022553"/>
    </source>
</evidence>
<dbReference type="Proteomes" id="UP000001351">
    <property type="component" value="Chromosome"/>
</dbReference>
<dbReference type="InterPro" id="IPR023214">
    <property type="entry name" value="HAD_sf"/>
</dbReference>
<dbReference type="InterPro" id="IPR008250">
    <property type="entry name" value="ATPase_P-typ_transduc_dom_A_sf"/>
</dbReference>
<dbReference type="NCBIfam" id="TIGR01494">
    <property type="entry name" value="ATPase_P-type"/>
    <property type="match status" value="3"/>
</dbReference>
<keyword evidence="14" id="KW-1185">Reference proteome</keyword>
<dbReference type="SUPFAM" id="SSF81660">
    <property type="entry name" value="Metal cation-transporting ATPase, ATP-binding domain N"/>
    <property type="match status" value="1"/>
</dbReference>
<evidence type="ECO:0000256" key="11">
    <source>
        <dbReference type="SAM" id="Phobius"/>
    </source>
</evidence>
<dbReference type="eggNOG" id="COG0474">
    <property type="taxonomic scope" value="Bacteria"/>
</dbReference>
<dbReference type="KEGG" id="sur:STAUR_7267"/>
<dbReference type="HOGENOM" id="CLU_002360_3_3_7"/>
<dbReference type="PANTHER" id="PTHR43294:SF20">
    <property type="entry name" value="P-TYPE ATPASE"/>
    <property type="match status" value="1"/>
</dbReference>
<dbReference type="GO" id="GO:0030007">
    <property type="term" value="P:intracellular potassium ion homeostasis"/>
    <property type="evidence" value="ECO:0007669"/>
    <property type="project" value="TreeGrafter"/>
</dbReference>
<dbReference type="FunFam" id="3.40.50.1000:FF:000001">
    <property type="entry name" value="Phospholipid-transporting ATPase IC"/>
    <property type="match status" value="1"/>
</dbReference>
<dbReference type="InterPro" id="IPR018303">
    <property type="entry name" value="ATPase_P-typ_P_site"/>
</dbReference>
<comment type="subcellular location">
    <subcellularLocation>
        <location evidence="1">Endomembrane system</location>
        <topology evidence="1">Multi-pass membrane protein</topology>
    </subcellularLocation>
</comment>
<dbReference type="SFLD" id="SFLDG00002">
    <property type="entry name" value="C1.7:_P-type_atpase_like"/>
    <property type="match status" value="1"/>
</dbReference>
<dbReference type="InterPro" id="IPR001757">
    <property type="entry name" value="P_typ_ATPase"/>
</dbReference>
<name>E3G0S5_STIAD</name>
<evidence type="ECO:0000256" key="1">
    <source>
        <dbReference type="ARBA" id="ARBA00004127"/>
    </source>
</evidence>
<dbReference type="FunFam" id="3.40.50.1000:FF:000028">
    <property type="entry name" value="Calcium-transporting P-type ATPase, putative"/>
    <property type="match status" value="1"/>
</dbReference>
<feature type="transmembrane region" description="Helical" evidence="11">
    <location>
        <begin position="304"/>
        <end position="329"/>
    </location>
</feature>
<dbReference type="InterPro" id="IPR044492">
    <property type="entry name" value="P_typ_ATPase_HD_dom"/>
</dbReference>
<dbReference type="Pfam" id="PF00689">
    <property type="entry name" value="Cation_ATPase_C"/>
    <property type="match status" value="1"/>
</dbReference>
<comment type="similarity">
    <text evidence="2">Belongs to the cation transport ATPase (P-type) (TC 3.A.3) family. Type IIA subfamily.</text>
</comment>
<dbReference type="InterPro" id="IPR006068">
    <property type="entry name" value="ATPase_P-typ_cation-transptr_C"/>
</dbReference>
<gene>
    <name evidence="13" type="ordered locus">STAUR_7267</name>
</gene>
<dbReference type="EMBL" id="CP002271">
    <property type="protein sequence ID" value="ADO75023.1"/>
    <property type="molecule type" value="Genomic_DNA"/>
</dbReference>
<feature type="transmembrane region" description="Helical" evidence="11">
    <location>
        <begin position="85"/>
        <end position="108"/>
    </location>
</feature>
<dbReference type="Gene3D" id="3.40.50.1000">
    <property type="entry name" value="HAD superfamily/HAD-like"/>
    <property type="match status" value="1"/>
</dbReference>
<dbReference type="InterPro" id="IPR059000">
    <property type="entry name" value="ATPase_P-type_domA"/>
</dbReference>
<protein>
    <submittedName>
        <fullName evidence="13">Cation-transporting ATPase, E1-E2 family</fullName>
    </submittedName>
</protein>
<dbReference type="InterPro" id="IPR050510">
    <property type="entry name" value="Cation_transp_ATPase_P-type"/>
</dbReference>
<organism evidence="13 14">
    <name type="scientific">Stigmatella aurantiaca (strain DW4/3-1)</name>
    <dbReference type="NCBI Taxonomy" id="378806"/>
    <lineage>
        <taxon>Bacteria</taxon>
        <taxon>Pseudomonadati</taxon>
        <taxon>Myxococcota</taxon>
        <taxon>Myxococcia</taxon>
        <taxon>Myxococcales</taxon>
        <taxon>Cystobacterineae</taxon>
        <taxon>Archangiaceae</taxon>
        <taxon>Stigmatella</taxon>
    </lineage>
</organism>
<dbReference type="PANTHER" id="PTHR43294">
    <property type="entry name" value="SODIUM/POTASSIUM-TRANSPORTING ATPASE SUBUNIT ALPHA"/>
    <property type="match status" value="1"/>
</dbReference>
<dbReference type="InterPro" id="IPR004014">
    <property type="entry name" value="ATPase_P-typ_cation-transptr_N"/>
</dbReference>
<feature type="transmembrane region" description="Helical" evidence="11">
    <location>
        <begin position="713"/>
        <end position="736"/>
    </location>
</feature>
<dbReference type="Pfam" id="PF00122">
    <property type="entry name" value="E1-E2_ATPase"/>
    <property type="match status" value="1"/>
</dbReference>
<dbReference type="SUPFAM" id="SSF81653">
    <property type="entry name" value="Calcium ATPase, transduction domain A"/>
    <property type="match status" value="1"/>
</dbReference>
<dbReference type="GO" id="GO:0016887">
    <property type="term" value="F:ATP hydrolysis activity"/>
    <property type="evidence" value="ECO:0007669"/>
    <property type="project" value="InterPro"/>
</dbReference>
<feature type="domain" description="Cation-transporting P-type ATPase N-terminal" evidence="12">
    <location>
        <begin position="37"/>
        <end position="110"/>
    </location>
</feature>
<keyword evidence="5" id="KW-0547">Nucleotide-binding</keyword>
<keyword evidence="10 11" id="KW-0472">Membrane</keyword>
<dbReference type="Gene3D" id="1.20.1110.10">
    <property type="entry name" value="Calcium-transporting ATPase, transmembrane domain"/>
    <property type="match status" value="1"/>
</dbReference>
<keyword evidence="9 11" id="KW-1133">Transmembrane helix</keyword>
<keyword evidence="7" id="KW-0460">Magnesium</keyword>
<evidence type="ECO:0000256" key="10">
    <source>
        <dbReference type="ARBA" id="ARBA00023136"/>
    </source>
</evidence>
<dbReference type="SUPFAM" id="SSF81665">
    <property type="entry name" value="Calcium ATPase, transmembrane domain M"/>
    <property type="match status" value="1"/>
</dbReference>
<keyword evidence="3" id="KW-0597">Phosphoprotein</keyword>
<evidence type="ECO:0000256" key="8">
    <source>
        <dbReference type="ARBA" id="ARBA00022967"/>
    </source>
</evidence>
<keyword evidence="6" id="KW-0067">ATP-binding</keyword>
<evidence type="ECO:0000256" key="9">
    <source>
        <dbReference type="ARBA" id="ARBA00022989"/>
    </source>
</evidence>
<dbReference type="Pfam" id="PF13246">
    <property type="entry name" value="Cation_ATPase"/>
    <property type="match status" value="1"/>
</dbReference>
<evidence type="ECO:0000256" key="7">
    <source>
        <dbReference type="ARBA" id="ARBA00022842"/>
    </source>
</evidence>
<dbReference type="Gene3D" id="3.40.1110.10">
    <property type="entry name" value="Calcium-transporting ATPase, cytoplasmic domain N"/>
    <property type="match status" value="1"/>
</dbReference>
<dbReference type="GO" id="GO:0005524">
    <property type="term" value="F:ATP binding"/>
    <property type="evidence" value="ECO:0007669"/>
    <property type="project" value="UniProtKB-KW"/>
</dbReference>
<dbReference type="GO" id="GO:1990573">
    <property type="term" value="P:potassium ion import across plasma membrane"/>
    <property type="evidence" value="ECO:0007669"/>
    <property type="project" value="TreeGrafter"/>
</dbReference>
<dbReference type="PRINTS" id="PR00119">
    <property type="entry name" value="CATATPASE"/>
</dbReference>
<dbReference type="SUPFAM" id="SSF56784">
    <property type="entry name" value="HAD-like"/>
    <property type="match status" value="1"/>
</dbReference>
<keyword evidence="8" id="KW-1278">Translocase</keyword>
<dbReference type="SMART" id="SM00831">
    <property type="entry name" value="Cation_ATPase_N"/>
    <property type="match status" value="1"/>
</dbReference>
<feature type="transmembrane region" description="Helical" evidence="11">
    <location>
        <begin position="795"/>
        <end position="815"/>
    </location>
</feature>
<proteinExistence type="inferred from homology"/>
<dbReference type="STRING" id="378806.STAUR_7267"/>